<dbReference type="Proteomes" id="UP000241769">
    <property type="component" value="Unassembled WGS sequence"/>
</dbReference>
<evidence type="ECO:0000313" key="7">
    <source>
        <dbReference type="Proteomes" id="UP000241769"/>
    </source>
</evidence>
<dbReference type="Pfam" id="PF20416">
    <property type="entry name" value="UTP20"/>
    <property type="match status" value="1"/>
</dbReference>
<accession>A0A2P6NS46</accession>
<gene>
    <name evidence="6" type="ORF">PROFUN_05010</name>
</gene>
<evidence type="ECO:0000256" key="2">
    <source>
        <dbReference type="SAM" id="MobiDB-lite"/>
    </source>
</evidence>
<feature type="compositionally biased region" description="Basic residues" evidence="2">
    <location>
        <begin position="2972"/>
        <end position="2982"/>
    </location>
</feature>
<evidence type="ECO:0000259" key="3">
    <source>
        <dbReference type="Pfam" id="PF07539"/>
    </source>
</evidence>
<dbReference type="Gene3D" id="3.40.50.1820">
    <property type="entry name" value="alpha/beta hydrolase"/>
    <property type="match status" value="1"/>
</dbReference>
<feature type="coiled-coil region" evidence="1">
    <location>
        <begin position="2871"/>
        <end position="2898"/>
    </location>
</feature>
<dbReference type="InterPro" id="IPR016024">
    <property type="entry name" value="ARM-type_fold"/>
</dbReference>
<dbReference type="InterPro" id="IPR011989">
    <property type="entry name" value="ARM-like"/>
</dbReference>
<proteinExistence type="predicted"/>
<evidence type="ECO:0000256" key="1">
    <source>
        <dbReference type="SAM" id="Coils"/>
    </source>
</evidence>
<dbReference type="Gene3D" id="1.25.10.10">
    <property type="entry name" value="Leucine-rich Repeat Variant"/>
    <property type="match status" value="1"/>
</dbReference>
<dbReference type="EMBL" id="MDYQ01000026">
    <property type="protein sequence ID" value="PRP86793.1"/>
    <property type="molecule type" value="Genomic_DNA"/>
</dbReference>
<feature type="compositionally biased region" description="Basic and acidic residues" evidence="2">
    <location>
        <begin position="2938"/>
        <end position="2947"/>
    </location>
</feature>
<evidence type="ECO:0000313" key="6">
    <source>
        <dbReference type="EMBL" id="PRP86793.1"/>
    </source>
</evidence>
<dbReference type="InterPro" id="IPR011430">
    <property type="entry name" value="UTP20_N"/>
</dbReference>
<feature type="domain" description="U3 small nucleolar RNA-associated protein 20 N-terminal" evidence="3">
    <location>
        <begin position="1251"/>
        <end position="1786"/>
    </location>
</feature>
<organism evidence="6 7">
    <name type="scientific">Planoprotostelium fungivorum</name>
    <dbReference type="NCBI Taxonomy" id="1890364"/>
    <lineage>
        <taxon>Eukaryota</taxon>
        <taxon>Amoebozoa</taxon>
        <taxon>Evosea</taxon>
        <taxon>Variosea</taxon>
        <taxon>Cavosteliida</taxon>
        <taxon>Cavosteliaceae</taxon>
        <taxon>Planoprotostelium</taxon>
    </lineage>
</organism>
<evidence type="ECO:0000259" key="5">
    <source>
        <dbReference type="Pfam" id="PF23099"/>
    </source>
</evidence>
<feature type="domain" description="U3 small nucleolar RNA-associated protein 20" evidence="4">
    <location>
        <begin position="2032"/>
        <end position="2270"/>
    </location>
</feature>
<comment type="caution">
    <text evidence="6">The sequence shown here is derived from an EMBL/GenBank/DDBJ whole genome shotgun (WGS) entry which is preliminary data.</text>
</comment>
<dbReference type="PANTHER" id="PTHR17695">
    <property type="entry name" value="SMALL SUBUNIT PROCESSOME COMPONENT 20 HOMOLOG"/>
    <property type="match status" value="1"/>
</dbReference>
<feature type="compositionally biased region" description="Basic and acidic residues" evidence="2">
    <location>
        <begin position="2956"/>
        <end position="2969"/>
    </location>
</feature>
<feature type="region of interest" description="Disordered" evidence="2">
    <location>
        <begin position="1158"/>
        <end position="1190"/>
    </location>
</feature>
<dbReference type="GO" id="GO:0032040">
    <property type="term" value="C:small-subunit processome"/>
    <property type="evidence" value="ECO:0007669"/>
    <property type="project" value="TreeGrafter"/>
</dbReference>
<reference evidence="6 7" key="1">
    <citation type="journal article" date="2018" name="Genome Biol. Evol.">
        <title>Multiple Roots of Fruiting Body Formation in Amoebozoa.</title>
        <authorList>
            <person name="Hillmann F."/>
            <person name="Forbes G."/>
            <person name="Novohradska S."/>
            <person name="Ferling I."/>
            <person name="Riege K."/>
            <person name="Groth M."/>
            <person name="Westermann M."/>
            <person name="Marz M."/>
            <person name="Spaller T."/>
            <person name="Winckler T."/>
            <person name="Schaap P."/>
            <person name="Glockner G."/>
        </authorList>
    </citation>
    <scope>NUCLEOTIDE SEQUENCE [LARGE SCALE GENOMIC DNA]</scope>
    <source>
        <strain evidence="6 7">Jena</strain>
    </source>
</reference>
<dbReference type="InterPro" id="IPR046523">
    <property type="entry name" value="UTP20_dom"/>
</dbReference>
<dbReference type="SUPFAM" id="SSF53474">
    <property type="entry name" value="alpha/beta-Hydrolases"/>
    <property type="match status" value="1"/>
</dbReference>
<feature type="compositionally biased region" description="Acidic residues" evidence="2">
    <location>
        <begin position="1174"/>
        <end position="1188"/>
    </location>
</feature>
<name>A0A2P6NS46_9EUKA</name>
<feature type="domain" description="U3 small nucleolar RNA-associated protein 20 C-terminal" evidence="5">
    <location>
        <begin position="2728"/>
        <end position="2955"/>
    </location>
</feature>
<dbReference type="InterPro" id="IPR052575">
    <property type="entry name" value="SSU_processome_comp_20"/>
</dbReference>
<evidence type="ECO:0000259" key="4">
    <source>
        <dbReference type="Pfam" id="PF20416"/>
    </source>
</evidence>
<feature type="region of interest" description="Disordered" evidence="2">
    <location>
        <begin position="1964"/>
        <end position="2009"/>
    </location>
</feature>
<dbReference type="GO" id="GO:0030686">
    <property type="term" value="C:90S preribosome"/>
    <property type="evidence" value="ECO:0007669"/>
    <property type="project" value="TreeGrafter"/>
</dbReference>
<dbReference type="OrthoDB" id="360653at2759"/>
<dbReference type="InterPro" id="IPR057525">
    <property type="entry name" value="UTP20_C"/>
</dbReference>
<dbReference type="SUPFAM" id="SSF48371">
    <property type="entry name" value="ARM repeat"/>
    <property type="match status" value="3"/>
</dbReference>
<keyword evidence="7" id="KW-1185">Reference proteome</keyword>
<keyword evidence="1" id="KW-0175">Coiled coil</keyword>
<dbReference type="STRING" id="1890364.A0A2P6NS46"/>
<protein>
    <submittedName>
        <fullName evidence="6">UTP20, small subunit (SSU) processome component</fullName>
    </submittedName>
</protein>
<dbReference type="InterPro" id="IPR029058">
    <property type="entry name" value="AB_hydrolase_fold"/>
</dbReference>
<dbReference type="FunCoup" id="A0A2P6NS46">
    <property type="interactions" value="508"/>
</dbReference>
<feature type="compositionally biased region" description="Acidic residues" evidence="2">
    <location>
        <begin position="1965"/>
        <end position="1992"/>
    </location>
</feature>
<feature type="region of interest" description="Disordered" evidence="2">
    <location>
        <begin position="2938"/>
        <end position="2982"/>
    </location>
</feature>
<dbReference type="Pfam" id="PF07539">
    <property type="entry name" value="UTP20_N"/>
    <property type="match status" value="1"/>
</dbReference>
<dbReference type="InParanoid" id="A0A2P6NS46"/>
<dbReference type="PANTHER" id="PTHR17695:SF11">
    <property type="entry name" value="SMALL SUBUNIT PROCESSOME COMPONENT 20 HOMOLOG"/>
    <property type="match status" value="1"/>
</dbReference>
<sequence length="2982" mass="341358">MEAISSIMNSSWANYLFRQSILTTILSVGILQLRNKLLGPMLFVPATYLARSRGRNVDEARAIIMMRCKEAESVTIRTHDGIDLDGIIFRHPRMDRLEPQEQKWLLWFNPNAALYEDEFPFLIRYALDLGVSVLSFNYRGVGRSQGYAATCYDLVNDGKGAVNYLLQSGVLSRNILFHGHSLGGGIATLTRTYYPDGPIINDRSFRSFSEIAAAVATQVRPLGMFSAGLIGGVLSLWTSSFFSSYSMILWAILGGATSAGITYLNPLFANFVVRHFISAIGWKMDALDAWRKLPAGSKGVIFHRLDAVISYGPSSLHRVMDRKMLEDSTIIELTLTDPNGRASEPTQYYHVYPLTEGLQEWKSVSVSKVKECAKKKKRGKEKKARCRMLLLSSSASFPQTLMTKKRQGNKAAKRLIKKPKQASESGNRFKYQGRNEKIAEVDVDIFHKIGGITIKLSDPTSSYFRESLHQWTDLNLTRDFLNFSTEVYPISNSLAQILYHKKDIHGILIKHLQVPDSLALAPLLNLACQLSRDLQEEFYPMMEETIKTLSKVLDSKLLQPEILESIFQTIGYFFKYLHKHVIQDINHVWSYFYSLVSHRDDYVKSWSAQVFAFLLRKLDVVTFDKVATIMMDYGEREEVDFEQFKQGLGEVFAHVMRGAGKHLFSKTSEFIGVLLHLLDVENSAGREWREGERRLRDTDRYEVIECTLNYNRTWTDQNHSDPIWNTLIIEMTQTIQKGNKECTERRLRYIHHLVDLSLPWIHSKKISSVQKVQSALNGLFSKSGLLSKENKREDLSDGCLTLLAKSCDDEISDRTSPVMVVSYLDVIFRLPVPSVCRFCQEDMRAVFGDAIDVFTSRIIRYANEKITTDKRLVLNLLINAQKRDYFSKVPSDEGIQRHLLSTIASRSEKMGEDRGETMDEETSDASLSLTTLSGFKLTPSSVKSLQSSVKTLMSARIESEQDLFWLSKVVQLCVSSKNEKNVNMNQLISYVCRYPQNEYLVSAFSQIVTLESMAKKIEEKEKKELIEKVTLNLCSKKAILRRTTMKILYQLNYDSTQPIIAKIYDIMQRVFDEKKEAVNSRIFDVLLIDLDRVLESNQLDVHHYQIISAFLFGQFWVKFIPLYPAARRSITNLANKNWSSVWHILQVELSESTKRVHILNPEEGGEEEKKGEEAWEEESEESNGDSDYDTQMWKTLPTVAPLLERYCGRIVSADLISFYDLQFIPIRNMQIENKVTGKKNMTVRREMKKESTRQMLNRLHLMAALKNPRGLPQGQRVHDIVFHLLQDPKSVISKAALDALLPYNHPYIITQKPILESIITMKKGDMQIFNVESVVPGLRREFNEMVAKIIYGKISTVSSAKGQERIDRGLIRFIGKLEQEGLDVFLQVLFSTVSDLTKRVYSHDELIKLNLKLPPTSVQDSIFRACKSITEMFRLSVIPHISSIGNYLLNMYQIHHSPAAQTALMGGTYLNDDTVQNLYIITSVLVSMFEFQHTKESMLEIMDRFFTINHEHLVQAPTLEMLQAATSKDISFSMVKKYPTLIRNTIELLKKNTSETNTQRIVTIVEGILLRDDSILEEASITILFDFLSNKILNKKAKEMDEGGLRELFVVSKLSTHAKDPERAGKLVPQFIRLIMSRKCGEETTRMMILKDLHPLLRLLSHPMPHMVAISRLLQMVKQRHSRLLVAAFFAASSEYLEDMKAIGADLEKTNSWSKKRVDEYDFEARHEGFKALNEVTPHLNLYQCHVLLSNYIFHTNEEDLSIRNASALGIDSLIQRLALVQEPEEGEAEGITIIGAVRKLFGGIVYALGSENASIKNTFINIIPKITKHFPSVYPDLFDLSMGDPEDQEKNFFNNITHVQIHRRARGVRRLTKAVEAGKIQLTQATMKELLLPIVKSIMTTADDDNYVVTTGEALRALCRRLPWEEYTAVLNDYISLLDEKNKVIIHAVCRIADGFHFRVSAEREEDNEDGGEKEEDEAQGMDFGSDDDEVTEPKDREEEEKNSDADIEKHTTYLRDVVVARLMTLTKRKTKRGTEGLNVMVTTAVAAALRQLPKSQAMVPLRNLIMQIGNTMGKAEEKERDRCRAALVTIARSLGPTSVGFMMRTLESMLDRGFKRHVLIYTAAYLLKELISGREKGSTLGDEEVLKGKTIHERVIYNGDIDRYSDIIQRIALEEVIGRVAERLDATEVSRTEKEMKGNNVTQVFGILGQLLSFPKAFHNTTDAIRLLLGTTEDVGMLKKLEGILESLHSGLIKNPTVTADEGFIYAFHVLRDNNIEDGRRVLIKKRKRTKAEHTHMLPPLKGYRYDNTTAKKVEQGTYSIVNSHYLVEFALNLFNSVLKKFKRQIDDHSRSMVVPFIPHLLKCLQSRHTATLLCTMRSIILSQPYGILEADDNVAPFVAEAVLDIMEWASDGTVTQHCLTVISMLVDNKDKFSISELQLRNLVAYLTNDMNQLMTDGVNFKLLKNLVKKGYHLPELYDAMTEGLNEMLTINNPILHKHTSSVFVQYLLHFPMEENRFKEHLTTIVKNMMHPYESSRKAIFRLCFKIFKSFPRQMIEKHYELLFVPMVLQYTNEGSSECRKEIGESMKKLISCVSEEHVETSIQLCMGWTKSKSQLTTKDDKSVLLTRAGIQVIGFIAEAAPTVLKGHVKDILEKKLTGHFRGEVERIATLNEQFEELPEKDEEWQTCYHTLVTVDKIRRHVVDIPFEEYKEVFESVVELIIHPHMWIRQISSRLLGDFLNSLPEDWEEKQTCISEKDKFFSLLNSLLATLNSPFLNEKLAQQTIRNLLFLAKACHEKSEYQECEAPEEQKAEMESTMNSTEYIFKRLNHILLKGGILQRQMAARSLAALCIQIPQEDLMPFLRTALRALILIKKKDKLQEDLKTLVQEVLDVIKEHVGHDLFYQVFQKEQSKLAAEKDKRKEDISREKLLDPEGFAEKRKEERQKAKKRKIEKKVETSQRAPEDNIRLPSHKKKKILEE</sequence>
<dbReference type="Pfam" id="PF23099">
    <property type="entry name" value="UTP20_C"/>
    <property type="match status" value="1"/>
</dbReference>